<dbReference type="EMBL" id="BGZK01001720">
    <property type="protein sequence ID" value="GBP85171.1"/>
    <property type="molecule type" value="Genomic_DNA"/>
</dbReference>
<evidence type="ECO:0000313" key="3">
    <source>
        <dbReference type="Proteomes" id="UP000299102"/>
    </source>
</evidence>
<evidence type="ECO:0000313" key="2">
    <source>
        <dbReference type="EMBL" id="GBP85171.1"/>
    </source>
</evidence>
<keyword evidence="3" id="KW-1185">Reference proteome</keyword>
<accession>A0A4C1Z8R0</accession>
<organism evidence="2 3">
    <name type="scientific">Eumeta variegata</name>
    <name type="common">Bagworm moth</name>
    <name type="synonym">Eumeta japonica</name>
    <dbReference type="NCBI Taxonomy" id="151549"/>
    <lineage>
        <taxon>Eukaryota</taxon>
        <taxon>Metazoa</taxon>
        <taxon>Ecdysozoa</taxon>
        <taxon>Arthropoda</taxon>
        <taxon>Hexapoda</taxon>
        <taxon>Insecta</taxon>
        <taxon>Pterygota</taxon>
        <taxon>Neoptera</taxon>
        <taxon>Endopterygota</taxon>
        <taxon>Lepidoptera</taxon>
        <taxon>Glossata</taxon>
        <taxon>Ditrysia</taxon>
        <taxon>Tineoidea</taxon>
        <taxon>Psychidae</taxon>
        <taxon>Oiketicinae</taxon>
        <taxon>Eumeta</taxon>
    </lineage>
</organism>
<comment type="caution">
    <text evidence="2">The sequence shown here is derived from an EMBL/GenBank/DDBJ whole genome shotgun (WGS) entry which is preliminary data.</text>
</comment>
<feature type="region of interest" description="Disordered" evidence="1">
    <location>
        <begin position="1"/>
        <end position="24"/>
    </location>
</feature>
<proteinExistence type="predicted"/>
<dbReference type="AlphaFoldDB" id="A0A4C1Z8R0"/>
<protein>
    <submittedName>
        <fullName evidence="2">Uncharacterized protein</fullName>
    </submittedName>
</protein>
<reference evidence="2 3" key="1">
    <citation type="journal article" date="2019" name="Commun. Biol.">
        <title>The bagworm genome reveals a unique fibroin gene that provides high tensile strength.</title>
        <authorList>
            <person name="Kono N."/>
            <person name="Nakamura H."/>
            <person name="Ohtoshi R."/>
            <person name="Tomita M."/>
            <person name="Numata K."/>
            <person name="Arakawa K."/>
        </authorList>
    </citation>
    <scope>NUCLEOTIDE SEQUENCE [LARGE SCALE GENOMIC DNA]</scope>
</reference>
<name>A0A4C1Z8R0_EUMVA</name>
<sequence>MFELHTRRPDFVSREGGRQRRERRGYEGLRPFVILRHLGCPQPASSSMGTTACPPNVFFLHGDDTSYRSVVRRIEPEAAPDGDNADRTRTASFGDMKRTYKQEYFFSGSCRGHYRAGAVRGARAVSGHDTTEPTRRRIDH</sequence>
<evidence type="ECO:0000256" key="1">
    <source>
        <dbReference type="SAM" id="MobiDB-lite"/>
    </source>
</evidence>
<gene>
    <name evidence="2" type="ORF">EVAR_61016_1</name>
</gene>
<dbReference type="Proteomes" id="UP000299102">
    <property type="component" value="Unassembled WGS sequence"/>
</dbReference>